<sequence length="81" mass="9244">MTEVPFTQGWLTLRDVAEILLISPATVRRLIASGRLKASNVSSSTIRPLWRIHPQWLEEYATSQPEHLEKEENPPCPHAEI</sequence>
<gene>
    <name evidence="2" type="ORF">HNQ38_000596</name>
</gene>
<dbReference type="Proteomes" id="UP000539075">
    <property type="component" value="Unassembled WGS sequence"/>
</dbReference>
<dbReference type="EMBL" id="JACHGO010000002">
    <property type="protein sequence ID" value="MBB5142517.1"/>
    <property type="molecule type" value="Genomic_DNA"/>
</dbReference>
<organism evidence="2 3">
    <name type="scientific">Desulfovibrio intestinalis</name>
    <dbReference type="NCBI Taxonomy" id="58621"/>
    <lineage>
        <taxon>Bacteria</taxon>
        <taxon>Pseudomonadati</taxon>
        <taxon>Thermodesulfobacteriota</taxon>
        <taxon>Desulfovibrionia</taxon>
        <taxon>Desulfovibrionales</taxon>
        <taxon>Desulfovibrionaceae</taxon>
        <taxon>Desulfovibrio</taxon>
    </lineage>
</organism>
<reference evidence="2 3" key="1">
    <citation type="submission" date="2020-08" db="EMBL/GenBank/DDBJ databases">
        <title>Genomic Encyclopedia of Type Strains, Phase IV (KMG-IV): sequencing the most valuable type-strain genomes for metagenomic binning, comparative biology and taxonomic classification.</title>
        <authorList>
            <person name="Goeker M."/>
        </authorList>
    </citation>
    <scope>NUCLEOTIDE SEQUENCE [LARGE SCALE GENOMIC DNA]</scope>
    <source>
        <strain evidence="2 3">DSM 11275</strain>
    </source>
</reference>
<protein>
    <submittedName>
        <fullName evidence="2">Excisionase family DNA binding protein</fullName>
    </submittedName>
</protein>
<proteinExistence type="predicted"/>
<accession>A0A7W8FG72</accession>
<dbReference type="AlphaFoldDB" id="A0A7W8FG72"/>
<feature type="domain" description="Helix-turn-helix" evidence="1">
    <location>
        <begin position="10"/>
        <end position="64"/>
    </location>
</feature>
<dbReference type="RefSeq" id="WP_183717918.1">
    <property type="nucleotide sequence ID" value="NZ_JACHGO010000002.1"/>
</dbReference>
<evidence type="ECO:0000313" key="2">
    <source>
        <dbReference type="EMBL" id="MBB5142517.1"/>
    </source>
</evidence>
<name>A0A7W8FG72_9BACT</name>
<dbReference type="InterPro" id="IPR041657">
    <property type="entry name" value="HTH_17"/>
</dbReference>
<evidence type="ECO:0000313" key="3">
    <source>
        <dbReference type="Proteomes" id="UP000539075"/>
    </source>
</evidence>
<evidence type="ECO:0000259" key="1">
    <source>
        <dbReference type="Pfam" id="PF12728"/>
    </source>
</evidence>
<comment type="caution">
    <text evidence="2">The sequence shown here is derived from an EMBL/GenBank/DDBJ whole genome shotgun (WGS) entry which is preliminary data.</text>
</comment>
<keyword evidence="3" id="KW-1185">Reference proteome</keyword>
<dbReference type="Pfam" id="PF12728">
    <property type="entry name" value="HTH_17"/>
    <property type="match status" value="1"/>
</dbReference>